<dbReference type="FunFam" id="3.30.450.20:FF:000099">
    <property type="entry name" value="Sensory box sensor histidine kinase"/>
    <property type="match status" value="1"/>
</dbReference>
<protein>
    <recommendedName>
        <fullName evidence="3">Blue-light-activated histidine kinase</fullName>
        <ecNumber evidence="2">2.7.13.3</ecNumber>
    </recommendedName>
</protein>
<dbReference type="EC" id="2.7.13.3" evidence="2"/>
<dbReference type="PROSITE" id="PS50112">
    <property type="entry name" value="PAS"/>
    <property type="match status" value="2"/>
</dbReference>
<dbReference type="InterPro" id="IPR000700">
    <property type="entry name" value="PAS-assoc_C"/>
</dbReference>
<evidence type="ECO:0000256" key="15">
    <source>
        <dbReference type="ARBA" id="ARBA00023026"/>
    </source>
</evidence>
<evidence type="ECO:0000256" key="14">
    <source>
        <dbReference type="ARBA" id="ARBA00022991"/>
    </source>
</evidence>
<keyword evidence="15" id="KW-0843">Virulence</keyword>
<dbReference type="InterPro" id="IPR035965">
    <property type="entry name" value="PAS-like_dom_sf"/>
</dbReference>
<keyword evidence="8" id="KW-0288">FMN</keyword>
<feature type="domain" description="PAC" evidence="18">
    <location>
        <begin position="463"/>
        <end position="515"/>
    </location>
</feature>
<feature type="domain" description="PAS" evidence="17">
    <location>
        <begin position="389"/>
        <end position="459"/>
    </location>
</feature>
<dbReference type="Pfam" id="PF08448">
    <property type="entry name" value="PAS_4"/>
    <property type="match status" value="2"/>
</dbReference>
<evidence type="ECO:0000256" key="4">
    <source>
        <dbReference type="ARBA" id="ARBA00022543"/>
    </source>
</evidence>
<dbReference type="CDD" id="cd00130">
    <property type="entry name" value="PAS"/>
    <property type="match status" value="4"/>
</dbReference>
<evidence type="ECO:0000256" key="8">
    <source>
        <dbReference type="ARBA" id="ARBA00022643"/>
    </source>
</evidence>
<dbReference type="InterPro" id="IPR001610">
    <property type="entry name" value="PAC"/>
</dbReference>
<evidence type="ECO:0000256" key="13">
    <source>
        <dbReference type="ARBA" id="ARBA00022840"/>
    </source>
</evidence>
<dbReference type="Proteomes" id="UP000253529">
    <property type="component" value="Unassembled WGS sequence"/>
</dbReference>
<evidence type="ECO:0000256" key="11">
    <source>
        <dbReference type="ARBA" id="ARBA00022741"/>
    </source>
</evidence>
<keyword evidence="7" id="KW-0285">Flavoprotein</keyword>
<proteinExistence type="predicted"/>
<keyword evidence="9" id="KW-0808">Transferase</keyword>
<feature type="domain" description="PAC" evidence="18">
    <location>
        <begin position="202"/>
        <end position="254"/>
    </location>
</feature>
<dbReference type="Pfam" id="PF08447">
    <property type="entry name" value="PAS_3"/>
    <property type="match status" value="2"/>
</dbReference>
<dbReference type="GO" id="GO:0005524">
    <property type="term" value="F:ATP binding"/>
    <property type="evidence" value="ECO:0007669"/>
    <property type="project" value="UniProtKB-KW"/>
</dbReference>
<evidence type="ECO:0000259" key="17">
    <source>
        <dbReference type="PROSITE" id="PS50112"/>
    </source>
</evidence>
<dbReference type="InterPro" id="IPR000014">
    <property type="entry name" value="PAS"/>
</dbReference>
<keyword evidence="4" id="KW-0600">Photoreceptor protein</keyword>
<dbReference type="InterPro" id="IPR011102">
    <property type="entry name" value="Sig_transdc_His_kinase_HWE"/>
</dbReference>
<accession>A0A366F389</accession>
<evidence type="ECO:0000256" key="3">
    <source>
        <dbReference type="ARBA" id="ARBA00021740"/>
    </source>
</evidence>
<dbReference type="AlphaFoldDB" id="A0A366F389"/>
<dbReference type="InterPro" id="IPR036890">
    <property type="entry name" value="HATPase_C_sf"/>
</dbReference>
<evidence type="ECO:0000256" key="6">
    <source>
        <dbReference type="ARBA" id="ARBA00022606"/>
    </source>
</evidence>
<evidence type="ECO:0000256" key="1">
    <source>
        <dbReference type="ARBA" id="ARBA00000085"/>
    </source>
</evidence>
<dbReference type="GO" id="GO:0009881">
    <property type="term" value="F:photoreceptor activity"/>
    <property type="evidence" value="ECO:0007669"/>
    <property type="project" value="UniProtKB-KW"/>
</dbReference>
<evidence type="ECO:0000256" key="16">
    <source>
        <dbReference type="ARBA" id="ARBA00023170"/>
    </source>
</evidence>
<name>A0A366F389_9HYPH</name>
<evidence type="ECO:0000313" key="20">
    <source>
        <dbReference type="Proteomes" id="UP000253529"/>
    </source>
</evidence>
<keyword evidence="6" id="KW-0716">Sensory transduction</keyword>
<keyword evidence="10" id="KW-0677">Repeat</keyword>
<dbReference type="InterPro" id="IPR013655">
    <property type="entry name" value="PAS_fold_3"/>
</dbReference>
<dbReference type="Gene3D" id="2.10.70.100">
    <property type="match status" value="1"/>
</dbReference>
<dbReference type="OrthoDB" id="341208at2"/>
<organism evidence="19 20">
    <name type="scientific">Roseiarcus fermentans</name>
    <dbReference type="NCBI Taxonomy" id="1473586"/>
    <lineage>
        <taxon>Bacteria</taxon>
        <taxon>Pseudomonadati</taxon>
        <taxon>Pseudomonadota</taxon>
        <taxon>Alphaproteobacteria</taxon>
        <taxon>Hyphomicrobiales</taxon>
        <taxon>Roseiarcaceae</taxon>
        <taxon>Roseiarcus</taxon>
    </lineage>
</organism>
<reference evidence="19 20" key="1">
    <citation type="submission" date="2018-06" db="EMBL/GenBank/DDBJ databases">
        <title>Genomic Encyclopedia of Type Strains, Phase IV (KMG-IV): sequencing the most valuable type-strain genomes for metagenomic binning, comparative biology and taxonomic classification.</title>
        <authorList>
            <person name="Goeker M."/>
        </authorList>
    </citation>
    <scope>NUCLEOTIDE SEQUENCE [LARGE SCALE GENOMIC DNA]</scope>
    <source>
        <strain evidence="19 20">DSM 24875</strain>
    </source>
</reference>
<keyword evidence="11" id="KW-0547">Nucleotide-binding</keyword>
<comment type="caution">
    <text evidence="19">The sequence shown here is derived from an EMBL/GenBank/DDBJ whole genome shotgun (WGS) entry which is preliminary data.</text>
</comment>
<evidence type="ECO:0000256" key="9">
    <source>
        <dbReference type="ARBA" id="ARBA00022679"/>
    </source>
</evidence>
<dbReference type="NCBIfam" id="TIGR00229">
    <property type="entry name" value="sensory_box"/>
    <property type="match status" value="3"/>
</dbReference>
<dbReference type="SMART" id="SM00911">
    <property type="entry name" value="HWE_HK"/>
    <property type="match status" value="1"/>
</dbReference>
<gene>
    <name evidence="19" type="ORF">DFR50_12654</name>
</gene>
<dbReference type="Gene3D" id="3.30.565.10">
    <property type="entry name" value="Histidine kinase-like ATPase, C-terminal domain"/>
    <property type="match status" value="1"/>
</dbReference>
<comment type="catalytic activity">
    <reaction evidence="1">
        <text>ATP + protein L-histidine = ADP + protein N-phospho-L-histidine.</text>
        <dbReference type="EC" id="2.7.13.3"/>
    </reaction>
</comment>
<keyword evidence="12" id="KW-0418">Kinase</keyword>
<evidence type="ECO:0000313" key="19">
    <source>
        <dbReference type="EMBL" id="RBP08209.1"/>
    </source>
</evidence>
<dbReference type="SMART" id="SM00091">
    <property type="entry name" value="PAS"/>
    <property type="match status" value="3"/>
</dbReference>
<evidence type="ECO:0000256" key="2">
    <source>
        <dbReference type="ARBA" id="ARBA00012438"/>
    </source>
</evidence>
<dbReference type="SMART" id="SM00086">
    <property type="entry name" value="PAC"/>
    <property type="match status" value="4"/>
</dbReference>
<dbReference type="PROSITE" id="PS50113">
    <property type="entry name" value="PAC"/>
    <property type="match status" value="3"/>
</dbReference>
<evidence type="ECO:0000256" key="10">
    <source>
        <dbReference type="ARBA" id="ARBA00022737"/>
    </source>
</evidence>
<keyword evidence="16" id="KW-0675">Receptor</keyword>
<evidence type="ECO:0000256" key="7">
    <source>
        <dbReference type="ARBA" id="ARBA00022630"/>
    </source>
</evidence>
<dbReference type="Gene3D" id="3.30.450.20">
    <property type="entry name" value="PAS domain"/>
    <property type="match status" value="4"/>
</dbReference>
<dbReference type="EMBL" id="QNRK01000026">
    <property type="protein sequence ID" value="RBP08209.1"/>
    <property type="molecule type" value="Genomic_DNA"/>
</dbReference>
<sequence>MQFNQNLCIENIRLPGIGAYQWRFAEQRLIWSEELARLYGLDALPDGVEFDAFIHPDDRQAVALATRALLAAGGPFAREFRIVRPDGAIRHIHDRGVVERGTDRSPILQGVHIDVTTQRRPLAVARDLSTIDFREVAESLPQLVWTCDSTGACDYLSPQWLAYTGAPEAEQLGYGWQDRLHPDDRERAATRWREAAGNGLNLAVEFRIRRHDGAYRWFRTLAVPLRDASGRIRKWFGSNTDIEDLKRAEAALRASEASASARAREVEALYNAAPIGIVLFDRDFRFVRVNERLAEINHKPAAEMIGKRAEEVLSDVTVETLRALEPRLARGEAIEGTEVEDIDPVSGRPMTFVVNYRPQRGPDGAVTHFLGTVQDISGRKRAEEALAESEARFRGVFENAATGISIADLDGRYVSCNPAYAAMVGRRAEDLVGRSFAEFLHPEDRPEKIAEMAKLVAGERSAFEIDNRYLRENGEVLWARKHVSLLRDARGRPSHVITLVTDMSEHKRHEAQQQVLLHEINHRAKNSLALIQSVARQTAARSPGDFLQRFEQRLQAIAAAQDLLVRHDWREVTVKDLLASQLAHFGGLDERVRAKGDEVAVTASAAQTLGMAFHELATNAAKYGALSNEAGWIDVVWALERNRDGESIFRLEWTERGGPPVSPPATRGFGSILVERLVRSALGGEVEYRFAEEGVSWRLRCPAASAAMMG</sequence>
<dbReference type="SUPFAM" id="SSF55785">
    <property type="entry name" value="PYP-like sensor domain (PAS domain)"/>
    <property type="match status" value="4"/>
</dbReference>
<dbReference type="RefSeq" id="WP_113891248.1">
    <property type="nucleotide sequence ID" value="NZ_QNRK01000026.1"/>
</dbReference>
<feature type="domain" description="PAC" evidence="18">
    <location>
        <begin position="335"/>
        <end position="388"/>
    </location>
</feature>
<keyword evidence="5" id="KW-0597">Phosphoprotein</keyword>
<dbReference type="GO" id="GO:0004673">
    <property type="term" value="F:protein histidine kinase activity"/>
    <property type="evidence" value="ECO:0007669"/>
    <property type="project" value="UniProtKB-EC"/>
</dbReference>
<keyword evidence="20" id="KW-1185">Reference proteome</keyword>
<keyword evidence="13" id="KW-0067">ATP-binding</keyword>
<dbReference type="PANTHER" id="PTHR41523:SF7">
    <property type="entry name" value="HISTIDINE KINASE"/>
    <property type="match status" value="1"/>
</dbReference>
<dbReference type="PANTHER" id="PTHR41523">
    <property type="entry name" value="TWO-COMPONENT SYSTEM SENSOR PROTEIN"/>
    <property type="match status" value="1"/>
</dbReference>
<feature type="domain" description="PAS" evidence="17">
    <location>
        <begin position="129"/>
        <end position="199"/>
    </location>
</feature>
<dbReference type="InterPro" id="IPR013656">
    <property type="entry name" value="PAS_4"/>
</dbReference>
<evidence type="ECO:0000256" key="12">
    <source>
        <dbReference type="ARBA" id="ARBA00022777"/>
    </source>
</evidence>
<evidence type="ECO:0000256" key="5">
    <source>
        <dbReference type="ARBA" id="ARBA00022553"/>
    </source>
</evidence>
<keyword evidence="14" id="KW-0157">Chromophore</keyword>
<dbReference type="Pfam" id="PF07536">
    <property type="entry name" value="HWE_HK"/>
    <property type="match status" value="1"/>
</dbReference>
<evidence type="ECO:0000259" key="18">
    <source>
        <dbReference type="PROSITE" id="PS50113"/>
    </source>
</evidence>